<reference evidence="1" key="1">
    <citation type="submission" date="2020-01" db="EMBL/GenBank/DDBJ databases">
        <authorList>
            <consortium name="DOE Joint Genome Institute"/>
            <person name="Haridas S."/>
            <person name="Albert R."/>
            <person name="Binder M."/>
            <person name="Bloem J."/>
            <person name="Labutti K."/>
            <person name="Salamov A."/>
            <person name="Andreopoulos B."/>
            <person name="Baker S.E."/>
            <person name="Barry K."/>
            <person name="Bills G."/>
            <person name="Bluhm B.H."/>
            <person name="Cannon C."/>
            <person name="Castanera R."/>
            <person name="Culley D.E."/>
            <person name="Daum C."/>
            <person name="Ezra D."/>
            <person name="Gonzalez J.B."/>
            <person name="Henrissat B."/>
            <person name="Kuo A."/>
            <person name="Liang C."/>
            <person name="Lipzen A."/>
            <person name="Lutzoni F."/>
            <person name="Magnuson J."/>
            <person name="Mondo S."/>
            <person name="Nolan M."/>
            <person name="Ohm R."/>
            <person name="Pangilinan J."/>
            <person name="Park H.-J."/>
            <person name="Ramirez L."/>
            <person name="Alfaro M."/>
            <person name="Sun H."/>
            <person name="Tritt A."/>
            <person name="Yoshinaga Y."/>
            <person name="Zwiers L.-H."/>
            <person name="Turgeon B.G."/>
            <person name="Goodwin S.B."/>
            <person name="Spatafora J.W."/>
            <person name="Crous P.W."/>
            <person name="Grigoriev I.V."/>
        </authorList>
    </citation>
    <scope>NUCLEOTIDE SEQUENCE</scope>
    <source>
        <strain evidence="1">IPT5</strain>
    </source>
</reference>
<proteinExistence type="predicted"/>
<sequence>MKPIVTPGVARMHVACRDGSRVTVERPATHARQPAVRSKVRSVQLVPSLRTKLELRRNASAVGLTVTLNRTDSCWCCAVLDCANLPVGPSKNNLPSRDIDNLSTNVHGTSNADDAIGDHGQGHLFGKFCTDGVEPRVQPTVASHQKACGYFQYHHGIRPSTCGVAVGCAVNFHGRGEAASDNPARASSFAHLTLCPLCQPRAPATHAQRGGRLAVVS</sequence>
<dbReference type="AlphaFoldDB" id="A0A6A7AU84"/>
<name>A0A6A7AU84_9PLEO</name>
<evidence type="ECO:0000313" key="2">
    <source>
        <dbReference type="Proteomes" id="UP000799423"/>
    </source>
</evidence>
<evidence type="ECO:0000313" key="1">
    <source>
        <dbReference type="EMBL" id="KAF2845685.1"/>
    </source>
</evidence>
<gene>
    <name evidence="1" type="ORF">T440DRAFT_259661</name>
</gene>
<accession>A0A6A7AU84</accession>
<keyword evidence="2" id="KW-1185">Reference proteome</keyword>
<protein>
    <submittedName>
        <fullName evidence="1">Uncharacterized protein</fullName>
    </submittedName>
</protein>
<organism evidence="1 2">
    <name type="scientific">Plenodomus tracheiphilus IPT5</name>
    <dbReference type="NCBI Taxonomy" id="1408161"/>
    <lineage>
        <taxon>Eukaryota</taxon>
        <taxon>Fungi</taxon>
        <taxon>Dikarya</taxon>
        <taxon>Ascomycota</taxon>
        <taxon>Pezizomycotina</taxon>
        <taxon>Dothideomycetes</taxon>
        <taxon>Pleosporomycetidae</taxon>
        <taxon>Pleosporales</taxon>
        <taxon>Pleosporineae</taxon>
        <taxon>Leptosphaeriaceae</taxon>
        <taxon>Plenodomus</taxon>
    </lineage>
</organism>
<dbReference type="EMBL" id="MU006343">
    <property type="protein sequence ID" value="KAF2845685.1"/>
    <property type="molecule type" value="Genomic_DNA"/>
</dbReference>
<dbReference type="Proteomes" id="UP000799423">
    <property type="component" value="Unassembled WGS sequence"/>
</dbReference>